<dbReference type="Gene3D" id="2.20.100.10">
    <property type="entry name" value="Thrombospondin type-1 (TSP1) repeat"/>
    <property type="match status" value="6"/>
</dbReference>
<dbReference type="Pfam" id="PF00530">
    <property type="entry name" value="SRCR"/>
    <property type="match status" value="1"/>
</dbReference>
<evidence type="ECO:0000256" key="7">
    <source>
        <dbReference type="SAM" id="SignalP"/>
    </source>
</evidence>
<dbReference type="SUPFAM" id="SSF56487">
    <property type="entry name" value="SRCR-like"/>
    <property type="match status" value="1"/>
</dbReference>
<keyword evidence="5 6" id="KW-1015">Disulfide bond</keyword>
<dbReference type="InterPro" id="IPR003582">
    <property type="entry name" value="ShKT_dom"/>
</dbReference>
<keyword evidence="2" id="KW-0964">Secreted</keyword>
<evidence type="ECO:0000256" key="5">
    <source>
        <dbReference type="ARBA" id="ARBA00023157"/>
    </source>
</evidence>
<dbReference type="PRINTS" id="PR00258">
    <property type="entry name" value="SPERACTRCPTR"/>
</dbReference>
<proteinExistence type="predicted"/>
<dbReference type="EMBL" id="JAIWYP010000011">
    <property type="protein sequence ID" value="KAH3741440.1"/>
    <property type="molecule type" value="Genomic_DNA"/>
</dbReference>
<reference evidence="10" key="1">
    <citation type="journal article" date="2019" name="bioRxiv">
        <title>The Genome of the Zebra Mussel, Dreissena polymorpha: A Resource for Invasive Species Research.</title>
        <authorList>
            <person name="McCartney M.A."/>
            <person name="Auch B."/>
            <person name="Kono T."/>
            <person name="Mallez S."/>
            <person name="Zhang Y."/>
            <person name="Obille A."/>
            <person name="Becker A."/>
            <person name="Abrahante J.E."/>
            <person name="Garbe J."/>
            <person name="Badalamenti J.P."/>
            <person name="Herman A."/>
            <person name="Mangelson H."/>
            <person name="Liachko I."/>
            <person name="Sullivan S."/>
            <person name="Sone E.D."/>
            <person name="Koren S."/>
            <person name="Silverstein K.A.T."/>
            <person name="Beckman K.B."/>
            <person name="Gohl D.M."/>
        </authorList>
    </citation>
    <scope>NUCLEOTIDE SEQUENCE</scope>
    <source>
        <strain evidence="10">Duluth1</strain>
        <tissue evidence="10">Whole animal</tissue>
    </source>
</reference>
<evidence type="ECO:0000256" key="4">
    <source>
        <dbReference type="ARBA" id="ARBA00022737"/>
    </source>
</evidence>
<dbReference type="InterPro" id="IPR052065">
    <property type="entry name" value="Compl_asym_regulator"/>
</dbReference>
<evidence type="ECO:0000256" key="3">
    <source>
        <dbReference type="ARBA" id="ARBA00022729"/>
    </source>
</evidence>
<dbReference type="FunFam" id="2.20.100.10:FF:000007">
    <property type="entry name" value="Thrombospondin 1"/>
    <property type="match status" value="3"/>
</dbReference>
<dbReference type="FunFam" id="3.10.250.10:FF:000001">
    <property type="entry name" value="Lysyl oxidase 4 isoform X1"/>
    <property type="match status" value="1"/>
</dbReference>
<comment type="caution">
    <text evidence="6">Lacks conserved residue(s) required for the propagation of feature annotation.</text>
</comment>
<dbReference type="FunFam" id="2.20.100.10:FF:000001">
    <property type="entry name" value="semaphorin-5A isoform X1"/>
    <property type="match status" value="3"/>
</dbReference>
<gene>
    <name evidence="10" type="ORF">DPMN_048165</name>
</gene>
<dbReference type="PANTHER" id="PTHR22906">
    <property type="entry name" value="PROPERDIN"/>
    <property type="match status" value="1"/>
</dbReference>
<feature type="domain" description="SRCR" evidence="8">
    <location>
        <begin position="382"/>
        <end position="492"/>
    </location>
</feature>
<evidence type="ECO:0000256" key="1">
    <source>
        <dbReference type="ARBA" id="ARBA00004613"/>
    </source>
</evidence>
<comment type="caution">
    <text evidence="10">The sequence shown here is derived from an EMBL/GenBank/DDBJ whole genome shotgun (WGS) entry which is preliminary data.</text>
</comment>
<evidence type="ECO:0000259" key="8">
    <source>
        <dbReference type="PROSITE" id="PS50287"/>
    </source>
</evidence>
<feature type="domain" description="ShKT" evidence="9">
    <location>
        <begin position="20"/>
        <end position="56"/>
    </location>
</feature>
<dbReference type="SUPFAM" id="SSF82895">
    <property type="entry name" value="TSP-1 type 1 repeat"/>
    <property type="match status" value="6"/>
</dbReference>
<keyword evidence="4" id="KW-0677">Repeat</keyword>
<dbReference type="InterPro" id="IPR036383">
    <property type="entry name" value="TSP1_rpt_sf"/>
</dbReference>
<organism evidence="10 11">
    <name type="scientific">Dreissena polymorpha</name>
    <name type="common">Zebra mussel</name>
    <name type="synonym">Mytilus polymorpha</name>
    <dbReference type="NCBI Taxonomy" id="45954"/>
    <lineage>
        <taxon>Eukaryota</taxon>
        <taxon>Metazoa</taxon>
        <taxon>Spiralia</taxon>
        <taxon>Lophotrochozoa</taxon>
        <taxon>Mollusca</taxon>
        <taxon>Bivalvia</taxon>
        <taxon>Autobranchia</taxon>
        <taxon>Heteroconchia</taxon>
        <taxon>Euheterodonta</taxon>
        <taxon>Imparidentia</taxon>
        <taxon>Neoheterodontei</taxon>
        <taxon>Myida</taxon>
        <taxon>Dreissenoidea</taxon>
        <taxon>Dreissenidae</taxon>
        <taxon>Dreissena</taxon>
    </lineage>
</organism>
<dbReference type="SMART" id="SM00202">
    <property type="entry name" value="SR"/>
    <property type="match status" value="1"/>
</dbReference>
<dbReference type="PANTHER" id="PTHR22906:SF43">
    <property type="entry name" value="PROPERDIN"/>
    <property type="match status" value="1"/>
</dbReference>
<dbReference type="InterPro" id="IPR036772">
    <property type="entry name" value="SRCR-like_dom_sf"/>
</dbReference>
<feature type="signal peptide" evidence="7">
    <location>
        <begin position="1"/>
        <end position="17"/>
    </location>
</feature>
<dbReference type="PROSITE" id="PS50092">
    <property type="entry name" value="TSP1"/>
    <property type="match status" value="6"/>
</dbReference>
<accession>A0A9D4DAQ7</accession>
<reference evidence="10" key="2">
    <citation type="submission" date="2020-11" db="EMBL/GenBank/DDBJ databases">
        <authorList>
            <person name="McCartney M.A."/>
            <person name="Auch B."/>
            <person name="Kono T."/>
            <person name="Mallez S."/>
            <person name="Becker A."/>
            <person name="Gohl D.M."/>
            <person name="Silverstein K.A.T."/>
            <person name="Koren S."/>
            <person name="Bechman K.B."/>
            <person name="Herman A."/>
            <person name="Abrahante J.E."/>
            <person name="Garbe J."/>
        </authorList>
    </citation>
    <scope>NUCLEOTIDE SEQUENCE</scope>
    <source>
        <strain evidence="10">Duluth1</strain>
        <tissue evidence="10">Whole animal</tissue>
    </source>
</reference>
<feature type="disulfide bond" evidence="6">
    <location>
        <begin position="461"/>
        <end position="471"/>
    </location>
</feature>
<dbReference type="InterPro" id="IPR001190">
    <property type="entry name" value="SRCR"/>
</dbReference>
<evidence type="ECO:0000259" key="9">
    <source>
        <dbReference type="PROSITE" id="PS51670"/>
    </source>
</evidence>
<dbReference type="PROSITE" id="PS51670">
    <property type="entry name" value="SHKT"/>
    <property type="match status" value="1"/>
</dbReference>
<dbReference type="InterPro" id="IPR000884">
    <property type="entry name" value="TSP1_rpt"/>
</dbReference>
<keyword evidence="3 7" id="KW-0732">Signal</keyword>
<feature type="chain" id="PRO_5039481264" evidence="7">
    <location>
        <begin position="18"/>
        <end position="492"/>
    </location>
</feature>
<evidence type="ECO:0000256" key="6">
    <source>
        <dbReference type="PROSITE-ProRule" id="PRU00196"/>
    </source>
</evidence>
<evidence type="ECO:0000256" key="2">
    <source>
        <dbReference type="ARBA" id="ARBA00022525"/>
    </source>
</evidence>
<dbReference type="PRINTS" id="PR01705">
    <property type="entry name" value="TSP1REPEAT"/>
</dbReference>
<feature type="disulfide bond" evidence="6">
    <location>
        <begin position="430"/>
        <end position="491"/>
    </location>
</feature>
<dbReference type="PROSITE" id="PS50287">
    <property type="entry name" value="SRCR_2"/>
    <property type="match status" value="1"/>
</dbReference>
<sequence>MLITFFIMALLQSTIRCNDCKDDEKIDCIMLTSMFNICNVNIENAAKLCRQTCNLCYYPNGNWAEWSSWSACSVTCGNTSLTRSRTCTNPPPEKHGKDCEGSHEDNKQCVLGPCPVDGNWTDWSIWSACTITCGNTTQTRTRTCTNPPPSHNGTDCEGTSEDYQPCLREPCPVDGNWTDWSSWSTCSITCGSGTHFRIRTCTNPLPAHNGTECEGASEDNKSCVHEPCRGWGQWNEWGSCSSTCGVGIQHRNRSCHTPIYTSIDDICVGDYTDVQICMPRACADGGWSSWSPWSTCSASCFGGNRQRYRSCTSPPPSPFGQQCVGQSVDVDSCNTHDCTVGGWSAWSAWGWCTVACGGGNYQRRRACDSPTPSPFGRPCDGPNIETGSCYTHGCGVRLVSGRLEVLLNDQWGTVCDDVFDTNSNGATVVCKMLGLSTSNASYIDPGEGPSSMPIWLDNVNCTGSEETLFECKHNGFSRHDCGHGEDAGVSCA</sequence>
<dbReference type="GO" id="GO:0016020">
    <property type="term" value="C:membrane"/>
    <property type="evidence" value="ECO:0007669"/>
    <property type="project" value="InterPro"/>
</dbReference>
<dbReference type="Pfam" id="PF00090">
    <property type="entry name" value="TSP_1"/>
    <property type="match status" value="6"/>
</dbReference>
<name>A0A9D4DAQ7_DREPO</name>
<dbReference type="Proteomes" id="UP000828390">
    <property type="component" value="Unassembled WGS sequence"/>
</dbReference>
<protein>
    <submittedName>
        <fullName evidence="10">Uncharacterized protein</fullName>
    </submittedName>
</protein>
<evidence type="ECO:0000313" key="10">
    <source>
        <dbReference type="EMBL" id="KAH3741440.1"/>
    </source>
</evidence>
<evidence type="ECO:0000313" key="11">
    <source>
        <dbReference type="Proteomes" id="UP000828390"/>
    </source>
</evidence>
<keyword evidence="11" id="KW-1185">Reference proteome</keyword>
<dbReference type="AlphaFoldDB" id="A0A9D4DAQ7"/>
<dbReference type="SMART" id="SM00209">
    <property type="entry name" value="TSP1"/>
    <property type="match status" value="6"/>
</dbReference>
<dbReference type="Gene3D" id="3.10.250.10">
    <property type="entry name" value="SRCR-like domain"/>
    <property type="match status" value="1"/>
</dbReference>
<comment type="subcellular location">
    <subcellularLocation>
        <location evidence="1">Secreted</location>
    </subcellularLocation>
</comment>